<keyword evidence="13" id="KW-1185">Reference proteome</keyword>
<dbReference type="Pfam" id="PF07715">
    <property type="entry name" value="Plug"/>
    <property type="match status" value="1"/>
</dbReference>
<dbReference type="SUPFAM" id="SSF56935">
    <property type="entry name" value="Porins"/>
    <property type="match status" value="1"/>
</dbReference>
<accession>A0A928V0A7</accession>
<evidence type="ECO:0000256" key="7">
    <source>
        <dbReference type="ARBA" id="ARBA00023237"/>
    </source>
</evidence>
<gene>
    <name evidence="12" type="ORF">C4F49_13715</name>
</gene>
<evidence type="ECO:0000259" key="10">
    <source>
        <dbReference type="Pfam" id="PF00593"/>
    </source>
</evidence>
<dbReference type="InterPro" id="IPR012910">
    <property type="entry name" value="Plug_dom"/>
</dbReference>
<dbReference type="AlphaFoldDB" id="A0A928V0A7"/>
<dbReference type="InterPro" id="IPR039426">
    <property type="entry name" value="TonB-dep_rcpt-like"/>
</dbReference>
<keyword evidence="6 8" id="KW-0472">Membrane</keyword>
<dbReference type="SUPFAM" id="SSF49464">
    <property type="entry name" value="Carboxypeptidase regulatory domain-like"/>
    <property type="match status" value="1"/>
</dbReference>
<keyword evidence="5 9" id="KW-0798">TonB box</keyword>
<dbReference type="Pfam" id="PF13715">
    <property type="entry name" value="CarbopepD_reg_2"/>
    <property type="match status" value="1"/>
</dbReference>
<dbReference type="InterPro" id="IPR008969">
    <property type="entry name" value="CarboxyPept-like_regulatory"/>
</dbReference>
<evidence type="ECO:0000256" key="4">
    <source>
        <dbReference type="ARBA" id="ARBA00022692"/>
    </source>
</evidence>
<evidence type="ECO:0000259" key="11">
    <source>
        <dbReference type="Pfam" id="PF07715"/>
    </source>
</evidence>
<evidence type="ECO:0000313" key="12">
    <source>
        <dbReference type="EMBL" id="MBE8714740.1"/>
    </source>
</evidence>
<dbReference type="Gene3D" id="2.170.130.10">
    <property type="entry name" value="TonB-dependent receptor, plug domain"/>
    <property type="match status" value="1"/>
</dbReference>
<evidence type="ECO:0000256" key="1">
    <source>
        <dbReference type="ARBA" id="ARBA00004571"/>
    </source>
</evidence>
<evidence type="ECO:0000313" key="13">
    <source>
        <dbReference type="Proteomes" id="UP000616201"/>
    </source>
</evidence>
<evidence type="ECO:0000256" key="2">
    <source>
        <dbReference type="ARBA" id="ARBA00022448"/>
    </source>
</evidence>
<dbReference type="EMBL" id="PRDK01000007">
    <property type="protein sequence ID" value="MBE8714740.1"/>
    <property type="molecule type" value="Genomic_DNA"/>
</dbReference>
<evidence type="ECO:0000256" key="3">
    <source>
        <dbReference type="ARBA" id="ARBA00022452"/>
    </source>
</evidence>
<dbReference type="PROSITE" id="PS52016">
    <property type="entry name" value="TONB_DEPENDENT_REC_3"/>
    <property type="match status" value="1"/>
</dbReference>
<evidence type="ECO:0000256" key="9">
    <source>
        <dbReference type="RuleBase" id="RU003357"/>
    </source>
</evidence>
<name>A0A928V0A7_9SPHI</name>
<proteinExistence type="inferred from homology"/>
<keyword evidence="7 8" id="KW-0998">Cell outer membrane</keyword>
<dbReference type="InterPro" id="IPR037066">
    <property type="entry name" value="Plug_dom_sf"/>
</dbReference>
<organism evidence="12 13">
    <name type="scientific">Sphingobacterium hungaricum</name>
    <dbReference type="NCBI Taxonomy" id="2082723"/>
    <lineage>
        <taxon>Bacteria</taxon>
        <taxon>Pseudomonadati</taxon>
        <taxon>Bacteroidota</taxon>
        <taxon>Sphingobacteriia</taxon>
        <taxon>Sphingobacteriales</taxon>
        <taxon>Sphingobacteriaceae</taxon>
        <taxon>Sphingobacterium</taxon>
    </lineage>
</organism>
<dbReference type="Proteomes" id="UP000616201">
    <property type="component" value="Unassembled WGS sequence"/>
</dbReference>
<dbReference type="InterPro" id="IPR000531">
    <property type="entry name" value="Beta-barrel_TonB"/>
</dbReference>
<feature type="domain" description="TonB-dependent receptor-like beta-barrel" evidence="10">
    <location>
        <begin position="495"/>
        <end position="877"/>
    </location>
</feature>
<evidence type="ECO:0000256" key="6">
    <source>
        <dbReference type="ARBA" id="ARBA00023136"/>
    </source>
</evidence>
<keyword evidence="12" id="KW-0675">Receptor</keyword>
<dbReference type="Gene3D" id="2.40.170.20">
    <property type="entry name" value="TonB-dependent receptor, beta-barrel domain"/>
    <property type="match status" value="1"/>
</dbReference>
<keyword evidence="2 8" id="KW-0813">Transport</keyword>
<reference evidence="12" key="1">
    <citation type="submission" date="2018-02" db="EMBL/GenBank/DDBJ databases">
        <authorList>
            <person name="Vasarhelyi B.M."/>
            <person name="Deshmukh S."/>
            <person name="Balint B."/>
            <person name="Kukolya J."/>
        </authorList>
    </citation>
    <scope>NUCLEOTIDE SEQUENCE</scope>
    <source>
        <strain evidence="12">KB22</strain>
    </source>
</reference>
<dbReference type="Gene3D" id="2.60.40.1120">
    <property type="entry name" value="Carboxypeptidase-like, regulatory domain"/>
    <property type="match status" value="1"/>
</dbReference>
<sequence>MIQFYKSFILCLVLFTASINLVFSQSVIIKGKVLDIDTYQPIAGATIKLANSALATTTDTNGEFDLKIQEVGEEFGIVASYVGYKAESTLVKTTGGGTKQVSILLINENSTIDEVVVTRRRVQASELALLEERRLATLTVEKIGAQELSRKGVGDVATAVTKMSGISKEDGSSQVFVRGLGDRYNSTALNGLPIPSNDPEKKNIDLDLFSTDIVEYISVDKVYNASMAGDFAGGNVDIYSKNYSGDGLFSVQIGTSINTNSINQFDNFYLNQGHNLFGFSPYQVPANALTSYDFQNSLNPKKVSPLAGNLGLQVGKSYTFNDDSRLNLFATGNFSSGYEYQEGINKEIDAQGDNVNDLTYRRSTYKTNTTGLFNANYTLKPNQTIAYNFMFVNSSYQARNVFEGKKRDQADDYNGLLQRGTYVQNKLFVNQLLGNHKINDRIDLNWGASFDVVQSDMPDRTWFNLKYDPNVDGYTVIGNASNHRYYQSLIEDEIAVNLAAKYKIGDVDKPKGLFTLGYSGKFKKRNFEAIQFNFTINGNNFSTVVDPNNLDGFFNQPNYESDFFNISAFSQNTPQTYNGDQKIHSVFGNLEYNLSEKLTSVLGIRYDKLSQMVSWRTQLDGNGGTNTFSRNEFLPSLNLKYAVNEKQNLRLGASKTYTLPQFKERAPFLFEDDDLIVKYGNQYLYPSQDYNLDLKWEFFPKASELVSVTLFGKYIVDPINETFVASSSNDISYVNIGDHGTVYGVEFELKKDLLKFNNDNDVLSGGLNFAYMRTNQELDSEKVARETNFTINLTDNTSSFTGASDLLINGDLSYSKNWESGANVMATAVYSYYSDKIYALGSYGKGNLIDKGVGMLDIVLRSKITKKFGINFTAKNILNPEFKRIQANENGDFPVLTYKRGAFFNLGLNYNF</sequence>
<keyword evidence="4 8" id="KW-0812">Transmembrane</keyword>
<feature type="domain" description="TonB-dependent receptor plug" evidence="11">
    <location>
        <begin position="137"/>
        <end position="234"/>
    </location>
</feature>
<dbReference type="InterPro" id="IPR036942">
    <property type="entry name" value="Beta-barrel_TonB_sf"/>
</dbReference>
<protein>
    <submittedName>
        <fullName evidence="12">TonB-dependent receptor</fullName>
    </submittedName>
</protein>
<comment type="caution">
    <text evidence="12">The sequence shown here is derived from an EMBL/GenBank/DDBJ whole genome shotgun (WGS) entry which is preliminary data.</text>
</comment>
<dbReference type="RefSeq" id="WP_196936012.1">
    <property type="nucleotide sequence ID" value="NZ_MU158698.1"/>
</dbReference>
<dbReference type="PANTHER" id="PTHR40980:SF5">
    <property type="entry name" value="TONB-DEPENDENT RECEPTOR"/>
    <property type="match status" value="1"/>
</dbReference>
<comment type="subcellular location">
    <subcellularLocation>
        <location evidence="1 8">Cell outer membrane</location>
        <topology evidence="1 8">Multi-pass membrane protein</topology>
    </subcellularLocation>
</comment>
<comment type="similarity">
    <text evidence="8 9">Belongs to the TonB-dependent receptor family.</text>
</comment>
<keyword evidence="3 8" id="KW-1134">Transmembrane beta strand</keyword>
<evidence type="ECO:0000256" key="5">
    <source>
        <dbReference type="ARBA" id="ARBA00023077"/>
    </source>
</evidence>
<evidence type="ECO:0000256" key="8">
    <source>
        <dbReference type="PROSITE-ProRule" id="PRU01360"/>
    </source>
</evidence>
<dbReference type="PANTHER" id="PTHR40980">
    <property type="entry name" value="PLUG DOMAIN-CONTAINING PROTEIN"/>
    <property type="match status" value="1"/>
</dbReference>
<dbReference type="Pfam" id="PF00593">
    <property type="entry name" value="TonB_dep_Rec_b-barrel"/>
    <property type="match status" value="1"/>
</dbReference>
<dbReference type="GO" id="GO:0009279">
    <property type="term" value="C:cell outer membrane"/>
    <property type="evidence" value="ECO:0007669"/>
    <property type="project" value="UniProtKB-SubCell"/>
</dbReference>